<dbReference type="EMBL" id="LAZR01007616">
    <property type="protein sequence ID" value="KKM84086.1"/>
    <property type="molecule type" value="Genomic_DNA"/>
</dbReference>
<sequence length="55" mass="6505">MEKVEAYYSRRLKGWIVRIEEQIHGPTKEEAEQNAKETLKIYREAKLKALACKII</sequence>
<reference evidence="1" key="1">
    <citation type="journal article" date="2015" name="Nature">
        <title>Complex archaea that bridge the gap between prokaryotes and eukaryotes.</title>
        <authorList>
            <person name="Spang A."/>
            <person name="Saw J.H."/>
            <person name="Jorgensen S.L."/>
            <person name="Zaremba-Niedzwiedzka K."/>
            <person name="Martijn J."/>
            <person name="Lind A.E."/>
            <person name="van Eijk R."/>
            <person name="Schleper C."/>
            <person name="Guy L."/>
            <person name="Ettema T.J."/>
        </authorList>
    </citation>
    <scope>NUCLEOTIDE SEQUENCE</scope>
</reference>
<accession>A0A0F9L9P5</accession>
<evidence type="ECO:0000313" key="1">
    <source>
        <dbReference type="EMBL" id="KKM84086.1"/>
    </source>
</evidence>
<dbReference type="AlphaFoldDB" id="A0A0F9L9P5"/>
<protein>
    <submittedName>
        <fullName evidence="1">Uncharacterized protein</fullName>
    </submittedName>
</protein>
<gene>
    <name evidence="1" type="ORF">LCGC14_1302740</name>
</gene>
<proteinExistence type="predicted"/>
<name>A0A0F9L9P5_9ZZZZ</name>
<comment type="caution">
    <text evidence="1">The sequence shown here is derived from an EMBL/GenBank/DDBJ whole genome shotgun (WGS) entry which is preliminary data.</text>
</comment>
<organism evidence="1">
    <name type="scientific">marine sediment metagenome</name>
    <dbReference type="NCBI Taxonomy" id="412755"/>
    <lineage>
        <taxon>unclassified sequences</taxon>
        <taxon>metagenomes</taxon>
        <taxon>ecological metagenomes</taxon>
    </lineage>
</organism>